<accession>A0ABV0ENY3</accession>
<feature type="compositionally biased region" description="Polar residues" evidence="1">
    <location>
        <begin position="166"/>
        <end position="175"/>
    </location>
</feature>
<dbReference type="Proteomes" id="UP000664357">
    <property type="component" value="Unassembled WGS sequence"/>
</dbReference>
<name>A0ABV0ENY3_9ENTE</name>
<comment type="caution">
    <text evidence="2">The sequence shown here is derived from an EMBL/GenBank/DDBJ whole genome shotgun (WGS) entry which is preliminary data.</text>
</comment>
<sequence length="209" mass="24402">MENQPFGGRRARFPAYDDDKGVKLNQGSQRVLFDGNDDFITDYKLDAKEVLERANRHTTRSRRVQVDEKPREELDRHRINLPTYETRAREQKRAPRSLFADSKPVTESNKKVSFREETRNATPFKPKHVPESLIPDEPEDAIPLQELYTSMRSSKQSYLLFDTGETASHQPSIQTKDAKHRHSSRLDRSLQGIMTDDTRILENSKYFHE</sequence>
<evidence type="ECO:0000313" key="3">
    <source>
        <dbReference type="Proteomes" id="UP000664357"/>
    </source>
</evidence>
<keyword evidence="3" id="KW-1185">Reference proteome</keyword>
<evidence type="ECO:0000313" key="2">
    <source>
        <dbReference type="EMBL" id="MEO1770327.1"/>
    </source>
</evidence>
<organism evidence="2 3">
    <name type="scientific">Candidatus Enterococcus ferrettii</name>
    <dbReference type="NCBI Taxonomy" id="2815324"/>
    <lineage>
        <taxon>Bacteria</taxon>
        <taxon>Bacillati</taxon>
        <taxon>Bacillota</taxon>
        <taxon>Bacilli</taxon>
        <taxon>Lactobacillales</taxon>
        <taxon>Enterococcaceae</taxon>
        <taxon>Enterococcus</taxon>
    </lineage>
</organism>
<dbReference type="RefSeq" id="WP_207702998.1">
    <property type="nucleotide sequence ID" value="NZ_JAFREL020000002.1"/>
</dbReference>
<feature type="region of interest" description="Disordered" evidence="1">
    <location>
        <begin position="166"/>
        <end position="191"/>
    </location>
</feature>
<protein>
    <submittedName>
        <fullName evidence="2">Uncharacterized protein</fullName>
    </submittedName>
</protein>
<evidence type="ECO:0000256" key="1">
    <source>
        <dbReference type="SAM" id="MobiDB-lite"/>
    </source>
</evidence>
<feature type="region of interest" description="Disordered" evidence="1">
    <location>
        <begin position="85"/>
        <end position="117"/>
    </location>
</feature>
<gene>
    <name evidence="2" type="ORF">JZO67_002278</name>
</gene>
<reference evidence="2 3" key="1">
    <citation type="submission" date="2024-02" db="EMBL/GenBank/DDBJ databases">
        <title>The Genome Sequence of Enterococcus sp. DIV0159.</title>
        <authorList>
            <person name="Earl A."/>
            <person name="Manson A."/>
            <person name="Gilmore M."/>
            <person name="Sanders J."/>
            <person name="Shea T."/>
            <person name="Howe W."/>
            <person name="Livny J."/>
            <person name="Cuomo C."/>
            <person name="Neafsey D."/>
            <person name="Birren B."/>
        </authorList>
    </citation>
    <scope>NUCLEOTIDE SEQUENCE [LARGE SCALE GENOMIC DNA]</scope>
    <source>
        <strain evidence="2 3">665A</strain>
    </source>
</reference>
<proteinExistence type="predicted"/>
<feature type="region of interest" description="Disordered" evidence="1">
    <location>
        <begin position="1"/>
        <end position="21"/>
    </location>
</feature>
<dbReference type="EMBL" id="JAFREL020000002">
    <property type="protein sequence ID" value="MEO1770327.1"/>
    <property type="molecule type" value="Genomic_DNA"/>
</dbReference>
<feature type="compositionally biased region" description="Basic and acidic residues" evidence="1">
    <location>
        <begin position="108"/>
        <end position="117"/>
    </location>
</feature>